<accession>A0A6H1ZAW2</accession>
<evidence type="ECO:0000313" key="2">
    <source>
        <dbReference type="EMBL" id="QJA45046.1"/>
    </source>
</evidence>
<dbReference type="InterPro" id="IPR043519">
    <property type="entry name" value="NT_sf"/>
</dbReference>
<dbReference type="EMBL" id="MT143985">
    <property type="protein sequence ID" value="QJA45046.1"/>
    <property type="molecule type" value="Genomic_DNA"/>
</dbReference>
<feature type="region of interest" description="Disordered" evidence="1">
    <location>
        <begin position="1454"/>
        <end position="1510"/>
    </location>
</feature>
<proteinExistence type="predicted"/>
<reference evidence="2" key="1">
    <citation type="submission" date="2020-03" db="EMBL/GenBank/DDBJ databases">
        <title>The deep terrestrial virosphere.</title>
        <authorList>
            <person name="Holmfeldt K."/>
            <person name="Nilsson E."/>
            <person name="Simone D."/>
            <person name="Lopez-Fernandez M."/>
            <person name="Wu X."/>
            <person name="de Brujin I."/>
            <person name="Lundin D."/>
            <person name="Andersson A."/>
            <person name="Bertilsson S."/>
            <person name="Dopson M."/>
        </authorList>
    </citation>
    <scope>NUCLEOTIDE SEQUENCE</scope>
    <source>
        <strain evidence="2">TM448A00172</strain>
        <strain evidence="3">TM448B00344</strain>
    </source>
</reference>
<evidence type="ECO:0000256" key="1">
    <source>
        <dbReference type="SAM" id="MobiDB-lite"/>
    </source>
</evidence>
<organism evidence="2">
    <name type="scientific">viral metagenome</name>
    <dbReference type="NCBI Taxonomy" id="1070528"/>
    <lineage>
        <taxon>unclassified sequences</taxon>
        <taxon>metagenomes</taxon>
        <taxon>organismal metagenomes</taxon>
    </lineage>
</organism>
<dbReference type="Gene3D" id="3.30.460.10">
    <property type="entry name" value="Beta Polymerase, domain 2"/>
    <property type="match status" value="1"/>
</dbReference>
<gene>
    <name evidence="2" type="ORF">TM448A00172_0005</name>
    <name evidence="3" type="ORF">TM448B00344_0038</name>
</gene>
<protein>
    <submittedName>
        <fullName evidence="2">Putative structural protein</fullName>
    </submittedName>
</protein>
<name>A0A6H1ZAW2_9ZZZZ</name>
<dbReference type="Gene3D" id="3.90.228.10">
    <property type="match status" value="1"/>
</dbReference>
<dbReference type="SUPFAM" id="SSF81301">
    <property type="entry name" value="Nucleotidyltransferase"/>
    <property type="match status" value="1"/>
</dbReference>
<dbReference type="EMBL" id="MT144612">
    <property type="protein sequence ID" value="QJH95092.1"/>
    <property type="molecule type" value="Genomic_DNA"/>
</dbReference>
<dbReference type="SUPFAM" id="SSF56399">
    <property type="entry name" value="ADP-ribosylation"/>
    <property type="match status" value="1"/>
</dbReference>
<evidence type="ECO:0000313" key="3">
    <source>
        <dbReference type="EMBL" id="QJH95092.1"/>
    </source>
</evidence>
<sequence>MAFWDSLKGTVVNAAKSTVKSFNPLAGFGIDLYDNSKRIKEAEAKKRAGAMEFGVGVGLSNVTEVKSYPRRDTVEAIKRGEEIKVTPNPVKTSEVTTAKNVISEGVEKQQRFNEYSPGGLGMTNQSRFGDYLFKGGLLKDVGQAATRTAMGLGMDAAGQQGKSFQPKGNFSRFLFGDEEVKSMSKEAGDFNRDYTNKAIEFANPELAEQKGFLPTMQKLPVALPAAFAFGGMKAMDLDFGVGGAAEKLGKEALEKMGKELAEKYGKEVGERFIQDGAERILKDQIGDTFKIVEPVEDLWKGKGRTIFIKPERSNPGYSSWLKQQNFIDNVQEAGNNIYQVTLKKDVKLSEETAQQFYKEQMEKMGKNTTEQSTKIITDPHAVQEIRNSIAEGEGILSRKKDSLGKPLSEGRLASVQRSVDNAKAKIGEAPSQADIFGNKVNTAPAPEQGGMQFGVDREALTKPHNPVSSADYQAGEAFKMTEAKRGQGAITDVAKPKRLYHGSDAASVIEQEGFKLGEQSYRNVGVGSNKHLLGEGIYFADSVDDAKMYAKSWDKKDVIEGHVNKNVKIKDFDRYDDWYNLINKENPELFNDPVAMRKYWEDKGFGGVRVGRDTVIFDTKNLKTSTQIKKSKQVISKVSDVKTRPDLFQMSRAGELSGGLLNKGGAEPKRVTEYLADGFNPKLLEKDPIQLGKFTKDIPEKGIKAGDTILISGHNRLEMLKQAGIKDLDPKFFNVTEYNSLKAATKDSIKSNIKGKVTTYDHNIVELLRQGVLNEKEIMSIVADPQRTKQILAINDLFNQFDPALWDNVLPKLSKYKSVQEGFIQRKLSTLEKFNEAIKANPGLMKDKAAKDLLADRIGKIAAAETDQSLKATQNAVERITKAKNAEEARLATVDLFGNVQEKFVQNPVANRYKRVENRLTNALSGVESKKRIKEYREALEILKKDGKAVDEVLKSVRVTKDKPVDIVKKLLALEEKPKTIKEALSSKGKISPESDWADNYAERYGVLESQSMDLDNKIKTAKAKEKPGLVAKQKSINAEQAKMEEEFIAKYQKSSSQKSGADFTGKQIEKEARDLGSDQGGIDDYLAKQIQAEDYNIETVKIDDLRKSDPDLDAYLKSGEIREFEGEAFAMNPIITSKGEVLDGYNRIAQTLANGDDSISVLRGVNKQTLDVRKMTIAKNPELYKKELQASIESQIAADKKLYGDIDPQKFTDDMLEHYRVAEEVKPKVDKAAQNVADRIPGAKVKTAPIKGFKPNSGKFDPGRAVEKALQAKDVKGVKDLARNTVVVPKLSDIDSIPTLLKNEAGVKYNPEKNYFETPTEFGYRGINTQFIDKKTGHIAEMQVNIPEMIFVKEKKDDAVAVIGQKTWDELEKAGLKPGIGHELYENQRSLLEKLEQAGKKPFKKNGGFGSAKELGISQKEITAFKKDVEASRRYYQDALDVADMRGSLKPDAAKRLENSSSETTWPKDIISERGGISELGAPEKRISSSDTSTKTGVAPGESGVKTIKSDIGKNVSEVNPSYNDTIPQSVLSVKEGEVKQTFRGDKITKDADRLAIIEKEREKAGLMSRSVRKNDEVKEMAKELGLDPAELLRGANKNRITDAEVLALRSQIKQETNTVIEFTKKAQTDIANKAKHLETVAAAEGRISTMLKKVTLGGTEAGRAIQAYKLMAQDTLDPAFWLKKAQDVAGRDLRPAEIELITKALDEKNQLDLLMEIAKLQKSTLTEKMVTIWKAGLLTSPTTHMANIIGNVGMANLEMVKDVPASALDTLISKFTGKRTLSFNLEGTLKGARKGVGHAKDYLKNGITLEELKKYDIRKQVNFGDSPMGKVAQKYTDTIYRTLGAEDKVFREAALQRSLFDQAKAGAKNSKLKGLDYKAEVKRIYDNPTDEMLQNAINDAEYATFNRETPIGDLASGLRRGAKRMQDKQGFNALGKAVEIGAETAMPFTRTPAGVATTILEYSPAGFLTTVANGIKNKNQRQFVQGMGRAITGTSIIAAGGVLAAAGLMTGAYPSDSKERLVWEQEGRLPNAIKVGNRWYELSRIGIFGALLGVGADIHRAKDEGVGTYKQARAGLASGMKSFSDQSFVSGLNSALEAVKDPDRSLDRYAKQLATSIVPTFFGRMAQVVDPTKRDYKTLKDGFLRKIPFASTKAEAAVDRFGQLVKDERPFYIRAIDKLLLPINTKPIDKKETTQKLVEFYDEGVPVAPTQLSENTTLYGMKLELTSKQRKDIQGEIGEIQLTVLKKLMRKKSFNALPIDEQSDMVQSMFDDIYSDIKAEKLARDAAYEISATIDKAKAGDKEAQDKVEKIKKSGALKNEAVVKDLERLDQIQWLK</sequence>